<evidence type="ECO:0000256" key="4">
    <source>
        <dbReference type="ARBA" id="ARBA00022989"/>
    </source>
</evidence>
<evidence type="ECO:0000313" key="8">
    <source>
        <dbReference type="Proteomes" id="UP001438953"/>
    </source>
</evidence>
<evidence type="ECO:0000256" key="3">
    <source>
        <dbReference type="ARBA" id="ARBA00022692"/>
    </source>
</evidence>
<accession>A0ABV1SE06</accession>
<dbReference type="Proteomes" id="UP001438953">
    <property type="component" value="Unassembled WGS sequence"/>
</dbReference>
<evidence type="ECO:0000256" key="1">
    <source>
        <dbReference type="ARBA" id="ARBA00004651"/>
    </source>
</evidence>
<keyword evidence="5 6" id="KW-0472">Membrane</keyword>
<keyword evidence="3 6" id="KW-0812">Transmembrane</keyword>
<comment type="subcellular location">
    <subcellularLocation>
        <location evidence="1">Cell membrane</location>
        <topology evidence="1">Multi-pass membrane protein</topology>
    </subcellularLocation>
</comment>
<dbReference type="CDD" id="cd06579">
    <property type="entry name" value="TM_PBP1_transp_AraH_like"/>
    <property type="match status" value="1"/>
</dbReference>
<keyword evidence="2" id="KW-1003">Cell membrane</keyword>
<reference evidence="7 8" key="1">
    <citation type="submission" date="2024-01" db="EMBL/GenBank/DDBJ databases">
        <authorList>
            <person name="Deng Y."/>
            <person name="Su J."/>
        </authorList>
    </citation>
    <scope>NUCLEOTIDE SEQUENCE [LARGE SCALE GENOMIC DNA]</scope>
    <source>
        <strain evidence="7 8">CPCC 100088</strain>
    </source>
</reference>
<sequence length="324" mass="32983">MSNSEVIDTKGAGAKPRLHVSEFAWVWLPLVLVFAASFVLAPGTMRWPALMGMLPFAAMLAVVAAGQTIIIQQRGMDLSSGAIMTVGGLLVSRVYLQTGSLTLAVLATVVLCALMGLVNGIAVSVFRITPIVATLATGAIYAGVARHVSNGNSISAPAPLAGFVHMKLAGVPVILIVALVVVALMAAAIRYLPMGRRFTAVGASPAAATAAGFPARPYLMGTYVVGAIFFGLGGMLFTGFINSATITAGNDYLLPSIAAVVVGGTPFTGGKGSVVASAIAAVFMTQLGQMVLAMGAGTPAQYLVQATVIVLALAGPRLLAKLRK</sequence>
<keyword evidence="8" id="KW-1185">Reference proteome</keyword>
<evidence type="ECO:0000256" key="6">
    <source>
        <dbReference type="SAM" id="Phobius"/>
    </source>
</evidence>
<protein>
    <submittedName>
        <fullName evidence="7">ABC transporter permease</fullName>
    </submittedName>
</protein>
<feature type="transmembrane region" description="Helical" evidence="6">
    <location>
        <begin position="102"/>
        <end position="121"/>
    </location>
</feature>
<feature type="transmembrane region" description="Helical" evidence="6">
    <location>
        <begin position="23"/>
        <end position="41"/>
    </location>
</feature>
<dbReference type="InterPro" id="IPR001851">
    <property type="entry name" value="ABC_transp_permease"/>
</dbReference>
<reference evidence="7 8" key="2">
    <citation type="submission" date="2024-06" db="EMBL/GenBank/DDBJ databases">
        <title>Thioclava kandeliae sp. nov. from a rhizosphere soil sample of Kandelia candel in a mangrove.</title>
        <authorList>
            <person name="Mu T."/>
        </authorList>
    </citation>
    <scope>NUCLEOTIDE SEQUENCE [LARGE SCALE GENOMIC DNA]</scope>
    <source>
        <strain evidence="7 8">CPCC 100088</strain>
    </source>
</reference>
<dbReference type="PANTHER" id="PTHR32196">
    <property type="entry name" value="ABC TRANSPORTER PERMEASE PROTEIN YPHD-RELATED-RELATED"/>
    <property type="match status" value="1"/>
</dbReference>
<name>A0ABV1SE06_9RHOB</name>
<organism evidence="7 8">
    <name type="scientific">Thioclava kandeliae</name>
    <dbReference type="NCBI Taxonomy" id="3070818"/>
    <lineage>
        <taxon>Bacteria</taxon>
        <taxon>Pseudomonadati</taxon>
        <taxon>Pseudomonadota</taxon>
        <taxon>Alphaproteobacteria</taxon>
        <taxon>Rhodobacterales</taxon>
        <taxon>Paracoccaceae</taxon>
        <taxon>Thioclava</taxon>
    </lineage>
</organism>
<feature type="transmembrane region" description="Helical" evidence="6">
    <location>
        <begin position="168"/>
        <end position="189"/>
    </location>
</feature>
<feature type="transmembrane region" description="Helical" evidence="6">
    <location>
        <begin position="128"/>
        <end position="148"/>
    </location>
</feature>
<comment type="caution">
    <text evidence="7">The sequence shown here is derived from an EMBL/GenBank/DDBJ whole genome shotgun (WGS) entry which is preliminary data.</text>
</comment>
<evidence type="ECO:0000313" key="7">
    <source>
        <dbReference type="EMBL" id="MER5171144.1"/>
    </source>
</evidence>
<evidence type="ECO:0000256" key="2">
    <source>
        <dbReference type="ARBA" id="ARBA00022475"/>
    </source>
</evidence>
<evidence type="ECO:0000256" key="5">
    <source>
        <dbReference type="ARBA" id="ARBA00023136"/>
    </source>
</evidence>
<dbReference type="PANTHER" id="PTHR32196:SF72">
    <property type="entry name" value="RIBOSE IMPORT PERMEASE PROTEIN RBSC"/>
    <property type="match status" value="1"/>
</dbReference>
<proteinExistence type="predicted"/>
<gene>
    <name evidence="7" type="ORF">VSX56_05080</name>
</gene>
<dbReference type="Pfam" id="PF02653">
    <property type="entry name" value="BPD_transp_2"/>
    <property type="match status" value="1"/>
</dbReference>
<dbReference type="RefSeq" id="WP_339114600.1">
    <property type="nucleotide sequence ID" value="NZ_JAYWLC010000003.1"/>
</dbReference>
<dbReference type="EMBL" id="JAYWLC010000003">
    <property type="protein sequence ID" value="MER5171144.1"/>
    <property type="molecule type" value="Genomic_DNA"/>
</dbReference>
<keyword evidence="4 6" id="KW-1133">Transmembrane helix</keyword>
<feature type="transmembrane region" description="Helical" evidence="6">
    <location>
        <begin position="223"/>
        <end position="246"/>
    </location>
</feature>
<feature type="transmembrane region" description="Helical" evidence="6">
    <location>
        <begin position="47"/>
        <end position="66"/>
    </location>
</feature>
<feature type="transmembrane region" description="Helical" evidence="6">
    <location>
        <begin position="302"/>
        <end position="320"/>
    </location>
</feature>